<dbReference type="InterPro" id="IPR050769">
    <property type="entry name" value="NAT_camello-type"/>
</dbReference>
<dbReference type="PANTHER" id="PTHR13947">
    <property type="entry name" value="GNAT FAMILY N-ACETYLTRANSFERASE"/>
    <property type="match status" value="1"/>
</dbReference>
<name>A0ABQ1XEZ5_9SPHI</name>
<organism evidence="3 4">
    <name type="scientific">Pedobacter zeae</name>
    <dbReference type="NCBI Taxonomy" id="1737356"/>
    <lineage>
        <taxon>Bacteria</taxon>
        <taxon>Pseudomonadati</taxon>
        <taxon>Bacteroidota</taxon>
        <taxon>Sphingobacteriia</taxon>
        <taxon>Sphingobacteriales</taxon>
        <taxon>Sphingobacteriaceae</taxon>
        <taxon>Pedobacter</taxon>
    </lineage>
</organism>
<evidence type="ECO:0000313" key="3">
    <source>
        <dbReference type="EMBL" id="GGG92651.1"/>
    </source>
</evidence>
<comment type="caution">
    <text evidence="3">The sequence shown here is derived from an EMBL/GenBank/DDBJ whole genome shotgun (WGS) entry which is preliminary data.</text>
</comment>
<dbReference type="PANTHER" id="PTHR13947:SF37">
    <property type="entry name" value="LD18367P"/>
    <property type="match status" value="1"/>
</dbReference>
<dbReference type="InterPro" id="IPR016181">
    <property type="entry name" value="Acyl_CoA_acyltransferase"/>
</dbReference>
<dbReference type="Pfam" id="PF00583">
    <property type="entry name" value="Acetyltransf_1"/>
    <property type="match status" value="1"/>
</dbReference>
<protein>
    <recommendedName>
        <fullName evidence="2">N-acetyltransferase domain-containing protein</fullName>
    </recommendedName>
</protein>
<sequence length="162" mass="18751">MVNLIISLINPYLSSMIYREALITDIPQIQIVRHTVKENTLSNPALVTDADCEDFITRRGKGWVCEINGEVIGFAIVDLKAHNIWALFLRPEYEGKGIGRELHRLMMDWYFAQTREPVWLGTAPGTRAEEFYSRQGWKKAGMVNKGEVKFEMAYEDWVKRPE</sequence>
<dbReference type="SUPFAM" id="SSF55729">
    <property type="entry name" value="Acyl-CoA N-acyltransferases (Nat)"/>
    <property type="match status" value="1"/>
</dbReference>
<feature type="domain" description="N-acetyltransferase" evidence="2">
    <location>
        <begin position="16"/>
        <end position="161"/>
    </location>
</feature>
<gene>
    <name evidence="3" type="ORF">GCM10007422_02170</name>
</gene>
<dbReference type="InterPro" id="IPR000182">
    <property type="entry name" value="GNAT_dom"/>
</dbReference>
<dbReference type="Gene3D" id="3.40.630.30">
    <property type="match status" value="1"/>
</dbReference>
<keyword evidence="4" id="KW-1185">Reference proteome</keyword>
<evidence type="ECO:0000256" key="1">
    <source>
        <dbReference type="ARBA" id="ARBA00022679"/>
    </source>
</evidence>
<reference evidence="4" key="1">
    <citation type="journal article" date="2019" name="Int. J. Syst. Evol. Microbiol.">
        <title>The Global Catalogue of Microorganisms (GCM) 10K type strain sequencing project: providing services to taxonomists for standard genome sequencing and annotation.</title>
        <authorList>
            <consortium name="The Broad Institute Genomics Platform"/>
            <consortium name="The Broad Institute Genome Sequencing Center for Infectious Disease"/>
            <person name="Wu L."/>
            <person name="Ma J."/>
        </authorList>
    </citation>
    <scope>NUCLEOTIDE SEQUENCE [LARGE SCALE GENOMIC DNA]</scope>
    <source>
        <strain evidence="4">CGMCC 1.15287</strain>
    </source>
</reference>
<keyword evidence="1" id="KW-0808">Transferase</keyword>
<proteinExistence type="predicted"/>
<dbReference type="PROSITE" id="PS51186">
    <property type="entry name" value="GNAT"/>
    <property type="match status" value="1"/>
</dbReference>
<dbReference type="Proteomes" id="UP000642938">
    <property type="component" value="Unassembled WGS sequence"/>
</dbReference>
<dbReference type="CDD" id="cd04301">
    <property type="entry name" value="NAT_SF"/>
    <property type="match status" value="1"/>
</dbReference>
<evidence type="ECO:0000259" key="2">
    <source>
        <dbReference type="PROSITE" id="PS51186"/>
    </source>
</evidence>
<accession>A0ABQ1XEZ5</accession>
<evidence type="ECO:0000313" key="4">
    <source>
        <dbReference type="Proteomes" id="UP000642938"/>
    </source>
</evidence>
<dbReference type="EMBL" id="BMHZ01000001">
    <property type="protein sequence ID" value="GGG92651.1"/>
    <property type="molecule type" value="Genomic_DNA"/>
</dbReference>